<gene>
    <name evidence="2" type="ORF">B0T16DRAFT_423251</name>
</gene>
<proteinExistence type="predicted"/>
<dbReference type="AlphaFoldDB" id="A0AA39XSL3"/>
<protein>
    <submittedName>
        <fullName evidence="2">Uncharacterized protein</fullName>
    </submittedName>
</protein>
<reference evidence="2" key="1">
    <citation type="submission" date="2023-06" db="EMBL/GenBank/DDBJ databases">
        <title>Genome-scale phylogeny and comparative genomics of the fungal order Sordariales.</title>
        <authorList>
            <consortium name="Lawrence Berkeley National Laboratory"/>
            <person name="Hensen N."/>
            <person name="Bonometti L."/>
            <person name="Westerberg I."/>
            <person name="Brannstrom I.O."/>
            <person name="Guillou S."/>
            <person name="Cros-Aarteil S."/>
            <person name="Calhoun S."/>
            <person name="Haridas S."/>
            <person name="Kuo A."/>
            <person name="Mondo S."/>
            <person name="Pangilinan J."/>
            <person name="Riley R."/>
            <person name="Labutti K."/>
            <person name="Andreopoulos B."/>
            <person name="Lipzen A."/>
            <person name="Chen C."/>
            <person name="Yanf M."/>
            <person name="Daum C."/>
            <person name="Ng V."/>
            <person name="Clum A."/>
            <person name="Steindorff A."/>
            <person name="Ohm R."/>
            <person name="Martin F."/>
            <person name="Silar P."/>
            <person name="Natvig D."/>
            <person name="Lalanne C."/>
            <person name="Gautier V."/>
            <person name="Ament-Velasquez S.L."/>
            <person name="Kruys A."/>
            <person name="Hutchinson M.I."/>
            <person name="Powell A.J."/>
            <person name="Barry K."/>
            <person name="Miller A.N."/>
            <person name="Grigoriev I.V."/>
            <person name="Debuchy R."/>
            <person name="Gladieux P."/>
            <person name="Thoren M.H."/>
            <person name="Johannesson H."/>
        </authorList>
    </citation>
    <scope>NUCLEOTIDE SEQUENCE</scope>
    <source>
        <strain evidence="2">SMH2532-1</strain>
    </source>
</reference>
<evidence type="ECO:0000313" key="2">
    <source>
        <dbReference type="EMBL" id="KAK0639479.1"/>
    </source>
</evidence>
<dbReference type="Proteomes" id="UP001174936">
    <property type="component" value="Unassembled WGS sequence"/>
</dbReference>
<feature type="region of interest" description="Disordered" evidence="1">
    <location>
        <begin position="39"/>
        <end position="70"/>
    </location>
</feature>
<evidence type="ECO:0000313" key="3">
    <source>
        <dbReference type="Proteomes" id="UP001174936"/>
    </source>
</evidence>
<name>A0AA39XSL3_9PEZI</name>
<dbReference type="EMBL" id="JAULSV010000007">
    <property type="protein sequence ID" value="KAK0639479.1"/>
    <property type="molecule type" value="Genomic_DNA"/>
</dbReference>
<organism evidence="2 3">
    <name type="scientific">Cercophora newfieldiana</name>
    <dbReference type="NCBI Taxonomy" id="92897"/>
    <lineage>
        <taxon>Eukaryota</taxon>
        <taxon>Fungi</taxon>
        <taxon>Dikarya</taxon>
        <taxon>Ascomycota</taxon>
        <taxon>Pezizomycotina</taxon>
        <taxon>Sordariomycetes</taxon>
        <taxon>Sordariomycetidae</taxon>
        <taxon>Sordariales</taxon>
        <taxon>Lasiosphaeriaceae</taxon>
        <taxon>Cercophora</taxon>
    </lineage>
</organism>
<keyword evidence="3" id="KW-1185">Reference proteome</keyword>
<feature type="compositionally biased region" description="Low complexity" evidence="1">
    <location>
        <begin position="47"/>
        <end position="60"/>
    </location>
</feature>
<accession>A0AA39XSL3</accession>
<sequence>MAQASGLPFPAVTGNVKTKNLAAPVQFVTEKSRQLLASISELVTPGSNSSSSNQSTTPTPQEDDTHHNERPRLTVTEEEVLQHINAHKKFRLPDVEGVEVADLPSFDEFTQYGKVTDDSQRELWSKEVSRLVSVVTSRDPLTFCGSQDLAVDSIKAYETFTNLADRFLQALGIVSYDGECLLAEHDPDLCQVGPLERSRVTLSFICNKEEDGDNDDDDPPAIRLEDLFAFIDHCTAVLARILYAHAESKEAAHRMLSHVAKISAKAKVVSVNPEDSARISIDTGISEAELAALHKSSENPRRNADAGQGWWAALGLDAGVAATPGRGGDWSFGHDAPDRTLDLSSKKGALRHVYFSQCAVSRFGLIEVLMHIIVRVRGSSRLVRASYSSHEISAIVYTTGFGSFQTLVFQDRDNNFDGSSDQAMVDSASHAFGLLNDTVRHIKETSTRAAVSSGNDSEEESVGNQMTWAYVVYGDSELKEKSSTIGLLAQERVDLRSMSDVISVLVPLLFVSPMLVRHVNMALEAVSAVEQQYVPQQGPDKKPRRDPPPRYAASFCLDTREHRDAQSRLGEKDSKSLSHSLIRRNGLFSGKGVTQIGRVNTDIADPSGWGRDRRAAEERKAAVAQIHKNQAELDAAKEIMKTWVLEEKGVMVTCKLYVSAIMAACTLLTVGGIVVGITVGERISGVDPFNITTYCWVLAAFLVLVAKSVRVHEWPWNDFLRGRVLCKSVSELSSVTGMHAQLIIAYLLECEDTSFLETRGPFHIVFPRKADDGFSIDEPLSMWTLLLSGLIMIEVESSVGPSLVCLDLRKGTNHSEVKSRHAARSGDPNSLFLCCVRLQDQSIDIYSNEPRARLAYANGMSWSRAVGVYGNNKAVFV</sequence>
<evidence type="ECO:0000256" key="1">
    <source>
        <dbReference type="SAM" id="MobiDB-lite"/>
    </source>
</evidence>
<comment type="caution">
    <text evidence="2">The sequence shown here is derived from an EMBL/GenBank/DDBJ whole genome shotgun (WGS) entry which is preliminary data.</text>
</comment>